<dbReference type="SMART" id="SM00175">
    <property type="entry name" value="RAB"/>
    <property type="match status" value="1"/>
</dbReference>
<evidence type="ECO:0000256" key="4">
    <source>
        <dbReference type="PIRSR" id="PIRSR606689-1"/>
    </source>
</evidence>
<evidence type="ECO:0000256" key="3">
    <source>
        <dbReference type="ARBA" id="ARBA00023134"/>
    </source>
</evidence>
<protein>
    <recommendedName>
        <fullName evidence="10">ADP-ribosylation factor-like protein 8B</fullName>
    </recommendedName>
</protein>
<dbReference type="SMART" id="SM00178">
    <property type="entry name" value="SAR"/>
    <property type="match status" value="1"/>
</dbReference>
<sequence>MAGLFTWLWDWLLWLFWATEMDVTIVGLQNAGKTSLVRVLAGQEFTVDSIPTVAFNKKEVKKGHVSIRCWDLGGQVKFRNMWERYCRDVNAIIFVVDAADRDSMPVAKDELHTLLANESLASIPLLVLANKSDLRQKMTVDEVIEALNLKKVTHREISCYGVSAKEETNLEAVLQWLVARSGK</sequence>
<name>A0AAN7SYF9_9EURO</name>
<dbReference type="PROSITE" id="PS51419">
    <property type="entry name" value="RAB"/>
    <property type="match status" value="1"/>
</dbReference>
<evidence type="ECO:0000313" key="9">
    <source>
        <dbReference type="Proteomes" id="UP001309876"/>
    </source>
</evidence>
<dbReference type="SUPFAM" id="SSF52540">
    <property type="entry name" value="P-loop containing nucleoside triphosphate hydrolases"/>
    <property type="match status" value="1"/>
</dbReference>
<evidence type="ECO:0000256" key="7">
    <source>
        <dbReference type="SAM" id="SignalP"/>
    </source>
</evidence>
<feature type="binding site" evidence="4">
    <location>
        <begin position="27"/>
        <end position="34"/>
    </location>
    <ligand>
        <name>GTP</name>
        <dbReference type="ChEBI" id="CHEBI:37565"/>
    </ligand>
</feature>
<dbReference type="Pfam" id="PF00025">
    <property type="entry name" value="Arf"/>
    <property type="match status" value="1"/>
</dbReference>
<dbReference type="FunFam" id="3.40.50.300:FF:001120">
    <property type="entry name" value="ADP-ribosylation factor family"/>
    <property type="match status" value="1"/>
</dbReference>
<dbReference type="GO" id="GO:0098852">
    <property type="term" value="C:lytic vacuole membrane"/>
    <property type="evidence" value="ECO:0007669"/>
    <property type="project" value="TreeGrafter"/>
</dbReference>
<proteinExistence type="inferred from homology"/>
<evidence type="ECO:0000256" key="2">
    <source>
        <dbReference type="ARBA" id="ARBA00022741"/>
    </source>
</evidence>
<dbReference type="GO" id="GO:0005525">
    <property type="term" value="F:GTP binding"/>
    <property type="evidence" value="ECO:0007669"/>
    <property type="project" value="UniProtKB-KW"/>
</dbReference>
<dbReference type="SMART" id="SM00173">
    <property type="entry name" value="RAS"/>
    <property type="match status" value="1"/>
</dbReference>
<dbReference type="InterPro" id="IPR006689">
    <property type="entry name" value="Small_GTPase_ARF/SAR"/>
</dbReference>
<evidence type="ECO:0000256" key="6">
    <source>
        <dbReference type="RuleBase" id="RU003925"/>
    </source>
</evidence>
<dbReference type="NCBIfam" id="TIGR00231">
    <property type="entry name" value="small_GTP"/>
    <property type="match status" value="1"/>
</dbReference>
<reference evidence="8 9" key="1">
    <citation type="submission" date="2023-08" db="EMBL/GenBank/DDBJ databases">
        <title>Black Yeasts Isolated from many extreme environments.</title>
        <authorList>
            <person name="Coleine C."/>
            <person name="Stajich J.E."/>
            <person name="Selbmann L."/>
        </authorList>
    </citation>
    <scope>NUCLEOTIDE SEQUENCE [LARGE SCALE GENOMIC DNA]</scope>
    <source>
        <strain evidence="8 9">CCFEE 5910</strain>
    </source>
</reference>
<dbReference type="PROSITE" id="PS51417">
    <property type="entry name" value="ARF"/>
    <property type="match status" value="1"/>
</dbReference>
<keyword evidence="9" id="KW-1185">Reference proteome</keyword>
<comment type="caution">
    <text evidence="8">The sequence shown here is derived from an EMBL/GenBank/DDBJ whole genome shotgun (WGS) entry which is preliminary data.</text>
</comment>
<evidence type="ECO:0000313" key="8">
    <source>
        <dbReference type="EMBL" id="KAK5083945.1"/>
    </source>
</evidence>
<dbReference type="InterPro" id="IPR027417">
    <property type="entry name" value="P-loop_NTPase"/>
</dbReference>
<dbReference type="GO" id="GO:0046872">
    <property type="term" value="F:metal ion binding"/>
    <property type="evidence" value="ECO:0007669"/>
    <property type="project" value="UniProtKB-KW"/>
</dbReference>
<feature type="binding site" evidence="4">
    <location>
        <begin position="130"/>
        <end position="133"/>
    </location>
    <ligand>
        <name>GTP</name>
        <dbReference type="ChEBI" id="CHEBI:37565"/>
    </ligand>
</feature>
<evidence type="ECO:0000256" key="1">
    <source>
        <dbReference type="ARBA" id="ARBA00010290"/>
    </source>
</evidence>
<accession>A0AAN7SYF9</accession>
<feature type="chain" id="PRO_5042837610" description="ADP-ribosylation factor-like protein 8B" evidence="7">
    <location>
        <begin position="22"/>
        <end position="183"/>
    </location>
</feature>
<dbReference type="InterPro" id="IPR044154">
    <property type="entry name" value="Arl8a/8b"/>
</dbReference>
<gene>
    <name evidence="8" type="ORF">LTR05_006452</name>
</gene>
<dbReference type="SMART" id="SM00177">
    <property type="entry name" value="ARF"/>
    <property type="match status" value="1"/>
</dbReference>
<dbReference type="Proteomes" id="UP001309876">
    <property type="component" value="Unassembled WGS sequence"/>
</dbReference>
<dbReference type="CDD" id="cd04159">
    <property type="entry name" value="Arl10_like"/>
    <property type="match status" value="1"/>
</dbReference>
<evidence type="ECO:0008006" key="10">
    <source>
        <dbReference type="Google" id="ProtNLM"/>
    </source>
</evidence>
<keyword evidence="5" id="KW-0479">Metal-binding</keyword>
<dbReference type="PANTHER" id="PTHR45732">
    <property type="entry name" value="ADP-RIBOSYLATION FACTOR-LIKE PROTEIN 8"/>
    <property type="match status" value="1"/>
</dbReference>
<feature type="binding site" evidence="5">
    <location>
        <position position="34"/>
    </location>
    <ligand>
        <name>Mg(2+)</name>
        <dbReference type="ChEBI" id="CHEBI:18420"/>
    </ligand>
</feature>
<feature type="signal peptide" evidence="7">
    <location>
        <begin position="1"/>
        <end position="21"/>
    </location>
</feature>
<keyword evidence="7" id="KW-0732">Signal</keyword>
<dbReference type="InterPro" id="IPR005225">
    <property type="entry name" value="Small_GTP-bd"/>
</dbReference>
<dbReference type="Gene3D" id="3.40.50.300">
    <property type="entry name" value="P-loop containing nucleotide triphosphate hydrolases"/>
    <property type="match status" value="1"/>
</dbReference>
<evidence type="ECO:0000256" key="5">
    <source>
        <dbReference type="PIRSR" id="PIRSR606689-2"/>
    </source>
</evidence>
<organism evidence="8 9">
    <name type="scientific">Lithohypha guttulata</name>
    <dbReference type="NCBI Taxonomy" id="1690604"/>
    <lineage>
        <taxon>Eukaryota</taxon>
        <taxon>Fungi</taxon>
        <taxon>Dikarya</taxon>
        <taxon>Ascomycota</taxon>
        <taxon>Pezizomycotina</taxon>
        <taxon>Eurotiomycetes</taxon>
        <taxon>Chaetothyriomycetidae</taxon>
        <taxon>Chaetothyriales</taxon>
        <taxon>Trichomeriaceae</taxon>
        <taxon>Lithohypha</taxon>
    </lineage>
</organism>
<dbReference type="GO" id="GO:0003924">
    <property type="term" value="F:GTPase activity"/>
    <property type="evidence" value="ECO:0007669"/>
    <property type="project" value="InterPro"/>
</dbReference>
<keyword evidence="3 4" id="KW-0342">GTP-binding</keyword>
<dbReference type="PANTHER" id="PTHR45732:SF7">
    <property type="entry name" value="ADP-RIBOSYLATION FACTOR-LIKE PROTEIN 8"/>
    <property type="match status" value="1"/>
</dbReference>
<feature type="binding site" evidence="4">
    <location>
        <position position="74"/>
    </location>
    <ligand>
        <name>GTP</name>
        <dbReference type="ChEBI" id="CHEBI:37565"/>
    </ligand>
</feature>
<dbReference type="AlphaFoldDB" id="A0AAN7SYF9"/>
<keyword evidence="5" id="KW-0460">Magnesium</keyword>
<dbReference type="GO" id="GO:0015031">
    <property type="term" value="P:protein transport"/>
    <property type="evidence" value="ECO:0007669"/>
    <property type="project" value="InterPro"/>
</dbReference>
<feature type="binding site" evidence="5">
    <location>
        <position position="52"/>
    </location>
    <ligand>
        <name>Mg(2+)</name>
        <dbReference type="ChEBI" id="CHEBI:18420"/>
    </ligand>
</feature>
<keyword evidence="2 4" id="KW-0547">Nucleotide-binding</keyword>
<dbReference type="EMBL" id="JAVRRJ010000006">
    <property type="protein sequence ID" value="KAK5083945.1"/>
    <property type="molecule type" value="Genomic_DNA"/>
</dbReference>
<comment type="similarity">
    <text evidence="1 6">Belongs to the small GTPase superfamily. Arf family.</text>
</comment>
<dbReference type="PRINTS" id="PR00328">
    <property type="entry name" value="SAR1GTPBP"/>
</dbReference>